<dbReference type="PANTHER" id="PTHR22625:SF4">
    <property type="entry name" value="PLEXIN-C1"/>
    <property type="match status" value="1"/>
</dbReference>
<dbReference type="SMART" id="SM00630">
    <property type="entry name" value="Sema"/>
    <property type="match status" value="1"/>
</dbReference>
<keyword evidence="5" id="KW-0325">Glycoprotein</keyword>
<sequence>MIVLPALLFILWGEEARCLEENGGFTFDGDLRHFAVATNTVYIATAETLYQLSHDLTLVQSLTQRGILKGGCQMDAQFSRVSETDERNATFSVNMLLPFVETETLISCGVIECGYCEVLDLKNISNVQYMENIQVGSPRRSSASIGFLVNVEETTTETYILTAIQQYEVKSTKSSCSTESEAVQLRNTNHKQYGTIFSEISEFSIDVIKRCPPGNAEFVDGFQISLTIYLFSNLPSSDTSNRVRLIWLEGKTDKAQTLRSLRGATLSISDGGRGSRLLASSVIPGGPPVLWSGVFSVDGGPTDTELLLFDISPPLTGDTDEDPDFCSVCSTDRIRLPPKTLKPKAVLFRQKSMTSVLAVRHKAWMVFFIGTGDGQLIKMKRVPAVKCSTSTNVQDCWSAQDPYCVWCGTKKGQEQHLQRPEISSIAPSVVSFYGRNHAVLSGSNLSDVTRVRIQADMDCTPQESPVWNNTGVKLTFHIPSADNKGVVKVCVLLPDGSCHGNATITYRSSPSCTHIVPSSTWISGKRNITLMGSHLEFVEGVTHSHAPQEVRPPKNRNHQSLTYDTPAAEKEISTSTVFLKVANETLACLPMTYYPEPEFTSFTSTREGDDVHIIIQKKADKLEMTVAELEVWGVEEEKQHPCIMETKATSNETDFFISGVAWDGGAPAGLPAGRACDQVSLLSTQFQAIQSVSTPTVAQGSLDTVSATGLSGGVDPAAPPASHLLVLLPCLTCLRRFPKPDFYPDIPARSRVERRPGCWYIFVRVGRRVADYAIEFRDGGGRERLESDCSYGCFSVWCCPARLKDHLAPLDLPEDLDASIALAIKIDKRLFEREGERGAARLHHGITTGGSFRVGVACPHRLLNLWVHRRRLQGGRSLCSWAEHASLPRRDGGGSRTASASTVDSVAISLAGVQ</sequence>
<dbReference type="CDD" id="cd00102">
    <property type="entry name" value="IPT"/>
    <property type="match status" value="1"/>
</dbReference>
<evidence type="ECO:0000256" key="5">
    <source>
        <dbReference type="ARBA" id="ARBA00023180"/>
    </source>
</evidence>
<dbReference type="EMBL" id="VHII01000023">
    <property type="protein sequence ID" value="KAF1372529.1"/>
    <property type="molecule type" value="Genomic_DNA"/>
</dbReference>
<dbReference type="InterPro" id="IPR013783">
    <property type="entry name" value="Ig-like_fold"/>
</dbReference>
<evidence type="ECO:0000313" key="8">
    <source>
        <dbReference type="EMBL" id="KAF1372529.1"/>
    </source>
</evidence>
<keyword evidence="9" id="KW-1185">Reference proteome</keyword>
<dbReference type="InterPro" id="IPR015943">
    <property type="entry name" value="WD40/YVTN_repeat-like_dom_sf"/>
</dbReference>
<comment type="subcellular location">
    <subcellularLocation>
        <location evidence="1">Membrane</location>
        <topology evidence="1">Single-pass membrane protein</topology>
    </subcellularLocation>
</comment>
<dbReference type="GO" id="GO:0007399">
    <property type="term" value="P:nervous system development"/>
    <property type="evidence" value="ECO:0007669"/>
    <property type="project" value="UniProtKB-ARBA"/>
</dbReference>
<dbReference type="InterPro" id="IPR036352">
    <property type="entry name" value="Semap_dom_sf"/>
</dbReference>
<keyword evidence="4" id="KW-1133">Transmembrane helix</keyword>
<feature type="signal peptide" evidence="6">
    <location>
        <begin position="1"/>
        <end position="18"/>
    </location>
</feature>
<organism evidence="8 9">
    <name type="scientific">Perca fluviatilis</name>
    <name type="common">European perch</name>
    <dbReference type="NCBI Taxonomy" id="8168"/>
    <lineage>
        <taxon>Eukaryota</taxon>
        <taxon>Metazoa</taxon>
        <taxon>Chordata</taxon>
        <taxon>Craniata</taxon>
        <taxon>Vertebrata</taxon>
        <taxon>Euteleostomi</taxon>
        <taxon>Actinopterygii</taxon>
        <taxon>Neopterygii</taxon>
        <taxon>Teleostei</taxon>
        <taxon>Neoteleostei</taxon>
        <taxon>Acanthomorphata</taxon>
        <taxon>Eupercaria</taxon>
        <taxon>Perciformes</taxon>
        <taxon>Percoidei</taxon>
        <taxon>Percidae</taxon>
        <taxon>Percinae</taxon>
        <taxon>Perca</taxon>
    </lineage>
</organism>
<dbReference type="GO" id="GO:0007162">
    <property type="term" value="P:negative regulation of cell adhesion"/>
    <property type="evidence" value="ECO:0007669"/>
    <property type="project" value="TreeGrafter"/>
</dbReference>
<evidence type="ECO:0000256" key="2">
    <source>
        <dbReference type="ARBA" id="ARBA00022692"/>
    </source>
</evidence>
<dbReference type="GO" id="GO:0008360">
    <property type="term" value="P:regulation of cell shape"/>
    <property type="evidence" value="ECO:0007669"/>
    <property type="project" value="TreeGrafter"/>
</dbReference>
<evidence type="ECO:0000313" key="9">
    <source>
        <dbReference type="Proteomes" id="UP000465112"/>
    </source>
</evidence>
<dbReference type="GO" id="GO:0050772">
    <property type="term" value="P:positive regulation of axonogenesis"/>
    <property type="evidence" value="ECO:0007669"/>
    <property type="project" value="TreeGrafter"/>
</dbReference>
<keyword evidence="4" id="KW-0472">Membrane</keyword>
<dbReference type="Gene3D" id="2.60.40.10">
    <property type="entry name" value="Immunoglobulins"/>
    <property type="match status" value="1"/>
</dbReference>
<protein>
    <recommendedName>
        <fullName evidence="7">Sema domain-containing protein</fullName>
    </recommendedName>
</protein>
<reference evidence="8 9" key="1">
    <citation type="submission" date="2019-06" db="EMBL/GenBank/DDBJ databases">
        <title>A chromosome-scale genome assembly of the European perch, Perca fluviatilis.</title>
        <authorList>
            <person name="Roques C."/>
            <person name="Zahm M."/>
            <person name="Cabau C."/>
            <person name="Klopp C."/>
            <person name="Bouchez O."/>
            <person name="Donnadieu C."/>
            <person name="Kuhl H."/>
            <person name="Gislard M."/>
            <person name="Guendouz S."/>
            <person name="Journot L."/>
            <person name="Haffray P."/>
            <person name="Bestin A."/>
            <person name="Morvezen R."/>
            <person name="Feron R."/>
            <person name="Wen M."/>
            <person name="Jouanno E."/>
            <person name="Herpin A."/>
            <person name="Schartl M."/>
            <person name="Postlethwait J."/>
            <person name="Schaerlinger B."/>
            <person name="Chardard D."/>
            <person name="Lecocq T."/>
            <person name="Poncet C."/>
            <person name="Jaffrelo L."/>
            <person name="Lampietro C."/>
            <person name="Guiguen Y."/>
        </authorList>
    </citation>
    <scope>NUCLEOTIDE SEQUENCE [LARGE SCALE GENOMIC DNA]</scope>
    <source>
        <tissue evidence="8">Blood</tissue>
    </source>
</reference>
<dbReference type="GO" id="GO:0005886">
    <property type="term" value="C:plasma membrane"/>
    <property type="evidence" value="ECO:0007669"/>
    <property type="project" value="TreeGrafter"/>
</dbReference>
<evidence type="ECO:0000256" key="1">
    <source>
        <dbReference type="ARBA" id="ARBA00004167"/>
    </source>
</evidence>
<name>A0A6A5E384_PERFL</name>
<evidence type="ECO:0000256" key="6">
    <source>
        <dbReference type="SAM" id="SignalP"/>
    </source>
</evidence>
<dbReference type="Gene3D" id="2.130.10.10">
    <property type="entry name" value="YVTN repeat-like/Quinoprotein amine dehydrogenase"/>
    <property type="match status" value="1"/>
</dbReference>
<dbReference type="InterPro" id="IPR001627">
    <property type="entry name" value="Semap_dom"/>
</dbReference>
<keyword evidence="3 6" id="KW-0732">Signal</keyword>
<feature type="chain" id="PRO_5025450690" description="Sema domain-containing protein" evidence="6">
    <location>
        <begin position="19"/>
        <end position="914"/>
    </location>
</feature>
<comment type="caution">
    <text evidence="8">The sequence shown here is derived from an EMBL/GenBank/DDBJ whole genome shotgun (WGS) entry which is preliminary data.</text>
</comment>
<dbReference type="Proteomes" id="UP000465112">
    <property type="component" value="Chromosome 23"/>
</dbReference>
<evidence type="ECO:0000259" key="7">
    <source>
        <dbReference type="SMART" id="SM00630"/>
    </source>
</evidence>
<dbReference type="InterPro" id="IPR002909">
    <property type="entry name" value="IPT_dom"/>
</dbReference>
<dbReference type="GO" id="GO:0017154">
    <property type="term" value="F:semaphorin receptor activity"/>
    <property type="evidence" value="ECO:0007669"/>
    <property type="project" value="InterPro"/>
</dbReference>
<evidence type="ECO:0000256" key="4">
    <source>
        <dbReference type="ARBA" id="ARBA00022989"/>
    </source>
</evidence>
<dbReference type="GO" id="GO:0030334">
    <property type="term" value="P:regulation of cell migration"/>
    <property type="evidence" value="ECO:0007669"/>
    <property type="project" value="TreeGrafter"/>
</dbReference>
<dbReference type="Pfam" id="PF01833">
    <property type="entry name" value="TIG"/>
    <property type="match status" value="1"/>
</dbReference>
<dbReference type="AlphaFoldDB" id="A0A6A5E384"/>
<dbReference type="SUPFAM" id="SSF101912">
    <property type="entry name" value="Sema domain"/>
    <property type="match status" value="2"/>
</dbReference>
<proteinExistence type="predicted"/>
<gene>
    <name evidence="8" type="ORF">PFLUV_G00266450</name>
</gene>
<dbReference type="InterPro" id="IPR031148">
    <property type="entry name" value="Plexin"/>
</dbReference>
<feature type="domain" description="Sema" evidence="7">
    <location>
        <begin position="31"/>
        <end position="397"/>
    </location>
</feature>
<dbReference type="GO" id="GO:0002116">
    <property type="term" value="C:semaphorin receptor complex"/>
    <property type="evidence" value="ECO:0007669"/>
    <property type="project" value="TreeGrafter"/>
</dbReference>
<accession>A0A6A5E384</accession>
<dbReference type="PANTHER" id="PTHR22625">
    <property type="entry name" value="PLEXIN"/>
    <property type="match status" value="1"/>
</dbReference>
<keyword evidence="2" id="KW-0812">Transmembrane</keyword>
<dbReference type="SUPFAM" id="SSF103575">
    <property type="entry name" value="Plexin repeat"/>
    <property type="match status" value="1"/>
</dbReference>
<evidence type="ECO:0000256" key="3">
    <source>
        <dbReference type="ARBA" id="ARBA00022729"/>
    </source>
</evidence>